<proteinExistence type="predicted"/>
<dbReference type="RefSeq" id="WP_166847851.1">
    <property type="nucleotide sequence ID" value="NZ_JAAONY010000003.1"/>
</dbReference>
<protein>
    <submittedName>
        <fullName evidence="1">Uncharacterized protein</fullName>
    </submittedName>
</protein>
<comment type="caution">
    <text evidence="1">The sequence shown here is derived from an EMBL/GenBank/DDBJ whole genome shotgun (WGS) entry which is preliminary data.</text>
</comment>
<accession>A0A7X0JWD9</accession>
<name>A0A7X0JWD9_9GAMM</name>
<evidence type="ECO:0000313" key="2">
    <source>
        <dbReference type="Proteomes" id="UP000528457"/>
    </source>
</evidence>
<evidence type="ECO:0000313" key="1">
    <source>
        <dbReference type="EMBL" id="MBB6523432.1"/>
    </source>
</evidence>
<reference evidence="1 2" key="1">
    <citation type="submission" date="2020-08" db="EMBL/GenBank/DDBJ databases">
        <title>Genomic Encyclopedia of Type Strains, Phase IV (KMG-IV): sequencing the most valuable type-strain genomes for metagenomic binning, comparative biology and taxonomic classification.</title>
        <authorList>
            <person name="Goeker M."/>
        </authorList>
    </citation>
    <scope>NUCLEOTIDE SEQUENCE [LARGE SCALE GENOMIC DNA]</scope>
    <source>
        <strain evidence="1 2">DSM 22368</strain>
    </source>
</reference>
<sequence>MSSGLRWCLCGLLCLCVAACSSSSRERLPRGATDHIKDAAPAVALEQAEERPELERLINIGIPVFTIANERAKREGTESEFGAWVGKEILEIERQYLPLILRNTLVASNQWGAVRVLPQADVSTDLQIMGTVLHSDGAVLSFRVVARDSTGREWLNKIYSARYASSQEGIAEDDKLSLSDFDTDLCLKVDKTSAEPYENLYKQVANDLLVVRETLTDQELQNIQRIANIRHAQDLAPMTFDDLLEKDQQGRYVVKRLLAHNDPMQARVDSMRLRHQFFIDTVDVHYQGLHKKMGPIYKLWARYSCERDLELQLRRMSGEDGMKRISAGGFEAISNSYRRYNINKIFEQEWNSLAKSFTIELNPVIVELNDKVYTLKGSAEQQYEQWRALLSEFYKLENAVP</sequence>
<dbReference type="Proteomes" id="UP000528457">
    <property type="component" value="Unassembled WGS sequence"/>
</dbReference>
<organism evidence="1 2">
    <name type="scientific">Pseudoteredinibacter isoporae</name>
    <dbReference type="NCBI Taxonomy" id="570281"/>
    <lineage>
        <taxon>Bacteria</taxon>
        <taxon>Pseudomonadati</taxon>
        <taxon>Pseudomonadota</taxon>
        <taxon>Gammaproteobacteria</taxon>
        <taxon>Cellvibrionales</taxon>
        <taxon>Cellvibrionaceae</taxon>
        <taxon>Pseudoteredinibacter</taxon>
    </lineage>
</organism>
<dbReference type="EMBL" id="JACHHT010000003">
    <property type="protein sequence ID" value="MBB6523432.1"/>
    <property type="molecule type" value="Genomic_DNA"/>
</dbReference>
<keyword evidence="2" id="KW-1185">Reference proteome</keyword>
<dbReference type="InParanoid" id="A0A7X0JWD9"/>
<gene>
    <name evidence="1" type="ORF">HNR48_003734</name>
</gene>
<dbReference type="AlphaFoldDB" id="A0A7X0JWD9"/>